<dbReference type="InterPro" id="IPR045111">
    <property type="entry name" value="Vps41/Vps8"/>
</dbReference>
<proteinExistence type="predicted"/>
<dbReference type="Pfam" id="PF23556">
    <property type="entry name" value="TPR_Vps41"/>
    <property type="match status" value="2"/>
</dbReference>
<dbReference type="InterPro" id="IPR000547">
    <property type="entry name" value="Clathrin_H-chain/VPS_repeat"/>
</dbReference>
<dbReference type="PANTHER" id="PTHR12616:SF1">
    <property type="entry name" value="VACUOLAR PROTEIN SORTING-ASSOCIATED PROTEIN 41 HOMOLOG"/>
    <property type="match status" value="1"/>
</dbReference>
<dbReference type="GeneID" id="70247144"/>
<dbReference type="SMART" id="SM00299">
    <property type="entry name" value="CLH"/>
    <property type="match status" value="1"/>
</dbReference>
<dbReference type="InterPro" id="IPR011990">
    <property type="entry name" value="TPR-like_helical_dom_sf"/>
</dbReference>
<dbReference type="InterPro" id="IPR015943">
    <property type="entry name" value="WD40/YVTN_repeat-like_dom_sf"/>
</dbReference>
<sequence>MESVDAAAESPDGLGKLEPHEFRTANQTHGNGIDDEQDATNRDASGDETTEGGDEDEEEDDDDEEDEEPRLKYAYLTKHIPSLYRGGDATSTFLAGGDKMIVGTHNGNIHILSLPTFKTLRVYTAHSATVTSASTSPFPPPLPGLRSTSANRSSEDEALLAAKSPNASARGKGKTRDSHQLVLPPTPSNSIYIATSSIDGNVCVYSLLDPKDVLLRNFGRPVQAVALSPEYKNDRTYLSGGRAGQLILTVGGRPGTTENSTTLSGAAATASGWLGSLGLGANSGKDTVLHSGEGAINTIKWSLSGKYVVWVNEEGIKIMRSHLHLDPTDTEYAWTRIRHIDRPNRPQWEEMAGVWRAHAEWVDEKSFDILEDNEPLLDSSQLDRPHVASISQETEKLVIGWGGTIWVINVYPDRVPPAASRVGDRKLGDAEVVTILRTDCIISGVAMYSRNLLLVLAYLEGEKDDSEKHSQSSRKQRAAEPELRLIDVETQEEVSADTLSVQRYQTLSSSDYHMSVVSPPRISPAVVQRGTLGVLGTGLLDATLYPARLFASNASIRSGGSNGEKGSERAASSFISNLTSGGSTIPKELQTVSATKGIKIFVHSPFDCIAAAPTDLSDHLLWLESHNKYEEAWNLVDQHPEASNPSSEGQNEVYARSQTSLVEFFADDSSSVTTVAQSKNTISEKEKRRIGELWLEQLVHEKQWERAGEVCAKVLNTTPRWEHWIWRFIEASKFDEITQYIPVDILPPLPSKVFVVILEYYVSHDKSRFKKLLDQWPPDLFEISSIISAIEEQLNEGYIEADSDDWRILVEKLAKLLLADGRYREALRCYIRLQDAEAALSLIREFRLAHAISDDILKFILIRVSKQQAERAPISELEEASAESIKILVREAYNGIVHPETVVSQLQTASGRLYLYFYLRSLWNGEDHPSRAEKPRLRARGRYSRDATEKLAADEGRTLVEPFADVALNLFADYDRQLLMDFLQTSTSYSFDEACKICEMRHYTSELIYLLSKTGQTKRALNLILSDLNDVSQAINFAKDQDDADLWEDLLNYSMDKPAFIHALLTEAGTSIDPIKLVKRIPSGLEIEGLRDGLTRLLRDHDVQSSISQGAAKVLESEVAVGMDNLRRGQRRGIKFDICTSEDVSSSVLENDKLKDVDDEKNADDGGVERPRDILNKSRHVAPGLCGGCLKAFHKNEKEILVGFACGHIFHLSHVREQAHSHGDEYASSDETSQESSTIQEDYETEDPSYYAASRTVGPKVNAARLIRDRIGDGCRICALGREVENASVPVGA</sequence>
<comment type="caution">
    <text evidence="6">The sequence shown here is derived from an EMBL/GenBank/DDBJ whole genome shotgun (WGS) entry which is preliminary data.</text>
</comment>
<evidence type="ECO:0000256" key="1">
    <source>
        <dbReference type="ARBA" id="ARBA00022448"/>
    </source>
</evidence>
<evidence type="ECO:0000259" key="5">
    <source>
        <dbReference type="Pfam" id="PF23411"/>
    </source>
</evidence>
<dbReference type="Gene3D" id="1.25.40.10">
    <property type="entry name" value="Tetratricopeptide repeat domain"/>
    <property type="match status" value="1"/>
</dbReference>
<reference evidence="6" key="1">
    <citation type="submission" date="2021-12" db="EMBL/GenBank/DDBJ databases">
        <title>Convergent genome expansion in fungi linked to evolution of root-endophyte symbiosis.</title>
        <authorList>
            <consortium name="DOE Joint Genome Institute"/>
            <person name="Ke Y.-H."/>
            <person name="Bonito G."/>
            <person name="Liao H.-L."/>
            <person name="Looney B."/>
            <person name="Rojas-Flechas A."/>
            <person name="Nash J."/>
            <person name="Hameed K."/>
            <person name="Schadt C."/>
            <person name="Martin F."/>
            <person name="Crous P.W."/>
            <person name="Miettinen O."/>
            <person name="Magnuson J.K."/>
            <person name="Labbe J."/>
            <person name="Jacobson D."/>
            <person name="Doktycz M.J."/>
            <person name="Veneault-Fourrey C."/>
            <person name="Kuo A."/>
            <person name="Mondo S."/>
            <person name="Calhoun S."/>
            <person name="Riley R."/>
            <person name="Ohm R."/>
            <person name="LaButti K."/>
            <person name="Andreopoulos B."/>
            <person name="Pangilinan J."/>
            <person name="Nolan M."/>
            <person name="Tritt A."/>
            <person name="Clum A."/>
            <person name="Lipzen A."/>
            <person name="Daum C."/>
            <person name="Barry K."/>
            <person name="Grigoriev I.V."/>
            <person name="Vilgalys R."/>
        </authorList>
    </citation>
    <scope>NUCLEOTIDE SEQUENCE</scope>
    <source>
        <strain evidence="6">PMI_201</strain>
    </source>
</reference>
<feature type="region of interest" description="Disordered" evidence="4">
    <location>
        <begin position="1150"/>
        <end position="1171"/>
    </location>
</feature>
<dbReference type="EMBL" id="JAJTJA010000010">
    <property type="protein sequence ID" value="KAH8692668.1"/>
    <property type="molecule type" value="Genomic_DNA"/>
</dbReference>
<dbReference type="GO" id="GO:0006623">
    <property type="term" value="P:protein targeting to vacuole"/>
    <property type="evidence" value="ECO:0007669"/>
    <property type="project" value="InterPro"/>
</dbReference>
<evidence type="ECO:0000256" key="4">
    <source>
        <dbReference type="SAM" id="MobiDB-lite"/>
    </source>
</evidence>
<dbReference type="InterPro" id="IPR057780">
    <property type="entry name" value="Beta-prop_Vps41"/>
</dbReference>
<accession>A0AAD4KJS7</accession>
<dbReference type="GO" id="GO:0034058">
    <property type="term" value="P:endosomal vesicle fusion"/>
    <property type="evidence" value="ECO:0007669"/>
    <property type="project" value="TreeGrafter"/>
</dbReference>
<dbReference type="Gene3D" id="2.130.10.10">
    <property type="entry name" value="YVTN repeat-like/Quinoprotein amine dehydrogenase"/>
    <property type="match status" value="1"/>
</dbReference>
<dbReference type="GO" id="GO:0016236">
    <property type="term" value="P:macroautophagy"/>
    <property type="evidence" value="ECO:0007669"/>
    <property type="project" value="TreeGrafter"/>
</dbReference>
<feature type="domain" description="Vps41 beta-propeller" evidence="5">
    <location>
        <begin position="391"/>
        <end position="517"/>
    </location>
</feature>
<evidence type="ECO:0000313" key="6">
    <source>
        <dbReference type="EMBL" id="KAH8692668.1"/>
    </source>
</evidence>
<feature type="region of interest" description="Disordered" evidence="4">
    <location>
        <begin position="1221"/>
        <end position="1251"/>
    </location>
</feature>
<keyword evidence="1" id="KW-0813">Transport</keyword>
<dbReference type="GO" id="GO:0009267">
    <property type="term" value="P:cellular response to starvation"/>
    <property type="evidence" value="ECO:0007669"/>
    <property type="project" value="TreeGrafter"/>
</dbReference>
<dbReference type="GO" id="GO:0005770">
    <property type="term" value="C:late endosome"/>
    <property type="evidence" value="ECO:0007669"/>
    <property type="project" value="TreeGrafter"/>
</dbReference>
<gene>
    <name evidence="6" type="ORF">BGW36DRAFT_384941</name>
</gene>
<dbReference type="SUPFAM" id="SSF50978">
    <property type="entry name" value="WD40 repeat-like"/>
    <property type="match status" value="1"/>
</dbReference>
<name>A0AAD4KJS7_9EURO</name>
<feature type="repeat" description="CHCR" evidence="3">
    <location>
        <begin position="890"/>
        <end position="1063"/>
    </location>
</feature>
<keyword evidence="7" id="KW-1185">Reference proteome</keyword>
<feature type="region of interest" description="Disordered" evidence="4">
    <location>
        <begin position="1"/>
        <end position="68"/>
    </location>
</feature>
<evidence type="ECO:0000256" key="2">
    <source>
        <dbReference type="ARBA" id="ARBA00022927"/>
    </source>
</evidence>
<feature type="compositionally biased region" description="Acidic residues" evidence="4">
    <location>
        <begin position="46"/>
        <end position="68"/>
    </location>
</feature>
<dbReference type="Pfam" id="PF23411">
    <property type="entry name" value="Beta-prop_Vps41"/>
    <property type="match status" value="2"/>
</dbReference>
<dbReference type="Proteomes" id="UP001201262">
    <property type="component" value="Unassembled WGS sequence"/>
</dbReference>
<dbReference type="InterPro" id="IPR036322">
    <property type="entry name" value="WD40_repeat_dom_sf"/>
</dbReference>
<dbReference type="PANTHER" id="PTHR12616">
    <property type="entry name" value="VACUOLAR PROTEIN SORTING VPS41"/>
    <property type="match status" value="1"/>
</dbReference>
<feature type="compositionally biased region" description="Polar residues" evidence="4">
    <location>
        <begin position="1229"/>
        <end position="1240"/>
    </location>
</feature>
<dbReference type="RefSeq" id="XP_046068541.1">
    <property type="nucleotide sequence ID" value="XM_046216857.1"/>
</dbReference>
<feature type="region of interest" description="Disordered" evidence="4">
    <location>
        <begin position="131"/>
        <end position="183"/>
    </location>
</feature>
<dbReference type="GO" id="GO:0030897">
    <property type="term" value="C:HOPS complex"/>
    <property type="evidence" value="ECO:0007669"/>
    <property type="project" value="TreeGrafter"/>
</dbReference>
<organism evidence="6 7">
    <name type="scientific">Talaromyces proteolyticus</name>
    <dbReference type="NCBI Taxonomy" id="1131652"/>
    <lineage>
        <taxon>Eukaryota</taxon>
        <taxon>Fungi</taxon>
        <taxon>Dikarya</taxon>
        <taxon>Ascomycota</taxon>
        <taxon>Pezizomycotina</taxon>
        <taxon>Eurotiomycetes</taxon>
        <taxon>Eurotiomycetidae</taxon>
        <taxon>Eurotiales</taxon>
        <taxon>Trichocomaceae</taxon>
        <taxon>Talaromyces</taxon>
        <taxon>Talaromyces sect. Bacilispori</taxon>
    </lineage>
</organism>
<protein>
    <submittedName>
        <fullName evidence="6">Vacuolar assembly protein</fullName>
    </submittedName>
</protein>
<evidence type="ECO:0000313" key="7">
    <source>
        <dbReference type="Proteomes" id="UP001201262"/>
    </source>
</evidence>
<feature type="domain" description="Vps41 beta-propeller" evidence="5">
    <location>
        <begin position="189"/>
        <end position="321"/>
    </location>
</feature>
<evidence type="ECO:0000256" key="3">
    <source>
        <dbReference type="PROSITE-ProRule" id="PRU01006"/>
    </source>
</evidence>
<keyword evidence="2" id="KW-0653">Protein transport</keyword>
<dbReference type="PROSITE" id="PS50236">
    <property type="entry name" value="CHCR"/>
    <property type="match status" value="1"/>
</dbReference>